<sequence length="114" mass="12697">MAQSETLLELLGDRYARRILESVRAEPMTAQRVADAASIAEPTAYRRLDRLERAGLVASELSIDADGNHYKQYRAVLERVLIAFGDDGPTVSVRTSRRRGDERRNPAPTDETPG</sequence>
<keyword evidence="3" id="KW-1185">Reference proteome</keyword>
<feature type="region of interest" description="Disordered" evidence="1">
    <location>
        <begin position="87"/>
        <end position="114"/>
    </location>
</feature>
<comment type="caution">
    <text evidence="2">The sequence shown here is derived from an EMBL/GenBank/DDBJ whole genome shotgun (WGS) entry which is preliminary data.</text>
</comment>
<dbReference type="InterPro" id="IPR036388">
    <property type="entry name" value="WH-like_DNA-bd_sf"/>
</dbReference>
<dbReference type="PATRIC" id="fig|1227499.3.peg.782"/>
<gene>
    <name evidence="2" type="ORF">C493_03797</name>
</gene>
<dbReference type="EMBL" id="AOHZ01000017">
    <property type="protein sequence ID" value="ELY60795.1"/>
    <property type="molecule type" value="Genomic_DNA"/>
</dbReference>
<dbReference type="Pfam" id="PF12840">
    <property type="entry name" value="HTH_20"/>
    <property type="match status" value="1"/>
</dbReference>
<evidence type="ECO:0000313" key="3">
    <source>
        <dbReference type="Proteomes" id="UP000011602"/>
    </source>
</evidence>
<accession>L9XGE7</accession>
<reference evidence="2 3" key="1">
    <citation type="journal article" date="2014" name="PLoS Genet.">
        <title>Phylogenetically driven sequencing of extremely halophilic archaea reveals strategies for static and dynamic osmo-response.</title>
        <authorList>
            <person name="Becker E.A."/>
            <person name="Seitzer P.M."/>
            <person name="Tritt A."/>
            <person name="Larsen D."/>
            <person name="Krusor M."/>
            <person name="Yao A.I."/>
            <person name="Wu D."/>
            <person name="Madern D."/>
            <person name="Eisen J.A."/>
            <person name="Darling A.E."/>
            <person name="Facciotti M.T."/>
        </authorList>
    </citation>
    <scope>NUCLEOTIDE SEQUENCE [LARGE SCALE GENOMIC DNA]</scope>
    <source>
        <strain evidence="2 3">JCM 12255</strain>
    </source>
</reference>
<dbReference type="Gene3D" id="1.10.10.10">
    <property type="entry name" value="Winged helix-like DNA-binding domain superfamily/Winged helix DNA-binding domain"/>
    <property type="match status" value="1"/>
</dbReference>
<dbReference type="InterPro" id="IPR036390">
    <property type="entry name" value="WH_DNA-bd_sf"/>
</dbReference>
<dbReference type="AlphaFoldDB" id="L9XGE7"/>
<dbReference type="SUPFAM" id="SSF46785">
    <property type="entry name" value="Winged helix' DNA-binding domain"/>
    <property type="match status" value="1"/>
</dbReference>
<dbReference type="RefSeq" id="WP_007258068.1">
    <property type="nucleotide sequence ID" value="NZ_AOHZ01000017.1"/>
</dbReference>
<evidence type="ECO:0000313" key="2">
    <source>
        <dbReference type="EMBL" id="ELY60795.1"/>
    </source>
</evidence>
<protein>
    <submittedName>
        <fullName evidence="2">ArsR family transcriptional regulator</fullName>
    </submittedName>
</protein>
<organism evidence="2 3">
    <name type="scientific">Natronolimnohabitans innermongolicus JCM 12255</name>
    <dbReference type="NCBI Taxonomy" id="1227499"/>
    <lineage>
        <taxon>Archaea</taxon>
        <taxon>Methanobacteriati</taxon>
        <taxon>Methanobacteriota</taxon>
        <taxon>Stenosarchaea group</taxon>
        <taxon>Halobacteria</taxon>
        <taxon>Halobacteriales</taxon>
        <taxon>Natrialbaceae</taxon>
        <taxon>Natronolimnohabitans</taxon>
    </lineage>
</organism>
<dbReference type="eggNOG" id="arCOG03065">
    <property type="taxonomic scope" value="Archaea"/>
</dbReference>
<dbReference type="Proteomes" id="UP000011602">
    <property type="component" value="Unassembled WGS sequence"/>
</dbReference>
<name>L9XGE7_9EURY</name>
<dbReference type="STRING" id="1227499.C493_03797"/>
<dbReference type="InterPro" id="IPR011991">
    <property type="entry name" value="ArsR-like_HTH"/>
</dbReference>
<dbReference type="CDD" id="cd00090">
    <property type="entry name" value="HTH_ARSR"/>
    <property type="match status" value="1"/>
</dbReference>
<evidence type="ECO:0000256" key="1">
    <source>
        <dbReference type="SAM" id="MobiDB-lite"/>
    </source>
</evidence>
<proteinExistence type="predicted"/>